<reference evidence="6" key="1">
    <citation type="submission" date="2022-01" db="EMBL/GenBank/DDBJ databases">
        <title>PSI-footprinting approach for the identification of protein synthesis inhibitor producers.</title>
        <authorList>
            <person name="Handel F."/>
            <person name="Kulik A."/>
            <person name="Wex K.W."/>
            <person name="Berscheid A."/>
            <person name="Saur J.S."/>
            <person name="Winkler A."/>
            <person name="Wibberg D."/>
            <person name="Kalinowski J."/>
            <person name="Broetz-Oesterhelt H."/>
            <person name="Mast Y."/>
        </authorList>
    </citation>
    <scope>NUCLEOTIDE SEQUENCE</scope>
    <source>
        <strain evidence="6">KNN 49.3e</strain>
    </source>
</reference>
<evidence type="ECO:0000256" key="2">
    <source>
        <dbReference type="ARBA" id="ARBA00023125"/>
    </source>
</evidence>
<keyword evidence="3" id="KW-0804">Transcription</keyword>
<dbReference type="RefSeq" id="WP_094003113.1">
    <property type="nucleotide sequence ID" value="NZ_CP091196.1"/>
</dbReference>
<dbReference type="Gene3D" id="1.10.10.10">
    <property type="entry name" value="Winged helix-like DNA-binding domain superfamily/Winged helix DNA-binding domain"/>
    <property type="match status" value="1"/>
</dbReference>
<protein>
    <submittedName>
        <fullName evidence="6">Metalloregulator ArsR/SmtB family transcription factor</fullName>
    </submittedName>
</protein>
<evidence type="ECO:0000256" key="4">
    <source>
        <dbReference type="SAM" id="MobiDB-lite"/>
    </source>
</evidence>
<dbReference type="CDD" id="cd00090">
    <property type="entry name" value="HTH_ARSR"/>
    <property type="match status" value="1"/>
</dbReference>
<dbReference type="SMART" id="SM00418">
    <property type="entry name" value="HTH_ARSR"/>
    <property type="match status" value="1"/>
</dbReference>
<dbReference type="EMBL" id="CP091196">
    <property type="protein sequence ID" value="UQS24823.1"/>
    <property type="molecule type" value="Genomic_DNA"/>
</dbReference>
<accession>A0ABY4NXU9</accession>
<dbReference type="InterPro" id="IPR036390">
    <property type="entry name" value="WH_DNA-bd_sf"/>
</dbReference>
<keyword evidence="7" id="KW-1185">Reference proteome</keyword>
<name>A0ABY4NXU9_9PSEU</name>
<dbReference type="InterPro" id="IPR036388">
    <property type="entry name" value="WH-like_DNA-bd_sf"/>
</dbReference>
<dbReference type="NCBIfam" id="NF033788">
    <property type="entry name" value="HTH_metalloreg"/>
    <property type="match status" value="1"/>
</dbReference>
<dbReference type="InterPro" id="IPR011991">
    <property type="entry name" value="ArsR-like_HTH"/>
</dbReference>
<dbReference type="InterPro" id="IPR001845">
    <property type="entry name" value="HTH_ArsR_DNA-bd_dom"/>
</dbReference>
<sequence>MAVGEVRTEHRNGVVPLAGLPLPSSKAQSFRGDDAAAAAALFKALGDPVRVQLLSLVRQAPTGEACFCDLADEFDMPQSSLSHHLKILVKAGILSRERRGTWSWYRIVHEPLELMDQLLRPGGPLRDQPGADDEDPTRCD</sequence>
<evidence type="ECO:0000256" key="1">
    <source>
        <dbReference type="ARBA" id="ARBA00023015"/>
    </source>
</evidence>
<dbReference type="Pfam" id="PF01022">
    <property type="entry name" value="HTH_5"/>
    <property type="match status" value="1"/>
</dbReference>
<feature type="region of interest" description="Disordered" evidence="4">
    <location>
        <begin position="119"/>
        <end position="140"/>
    </location>
</feature>
<dbReference type="Proteomes" id="UP000830158">
    <property type="component" value="Chromosome"/>
</dbReference>
<dbReference type="PRINTS" id="PR00778">
    <property type="entry name" value="HTHARSR"/>
</dbReference>
<dbReference type="PROSITE" id="PS50987">
    <property type="entry name" value="HTH_ARSR_2"/>
    <property type="match status" value="1"/>
</dbReference>
<keyword evidence="2" id="KW-0238">DNA-binding</keyword>
<gene>
    <name evidence="6" type="ORF">L1857_19390</name>
</gene>
<organism evidence="6 7">
    <name type="scientific">Amycolatopsis thermalba</name>
    <dbReference type="NCBI Taxonomy" id="944492"/>
    <lineage>
        <taxon>Bacteria</taxon>
        <taxon>Bacillati</taxon>
        <taxon>Actinomycetota</taxon>
        <taxon>Actinomycetes</taxon>
        <taxon>Pseudonocardiales</taxon>
        <taxon>Pseudonocardiaceae</taxon>
        <taxon>Amycolatopsis</taxon>
    </lineage>
</organism>
<evidence type="ECO:0000313" key="7">
    <source>
        <dbReference type="Proteomes" id="UP000830158"/>
    </source>
</evidence>
<evidence type="ECO:0000256" key="3">
    <source>
        <dbReference type="ARBA" id="ARBA00023163"/>
    </source>
</evidence>
<dbReference type="InterPro" id="IPR051081">
    <property type="entry name" value="HTH_MetalResp_TranReg"/>
</dbReference>
<dbReference type="SUPFAM" id="SSF46785">
    <property type="entry name" value="Winged helix' DNA-binding domain"/>
    <property type="match status" value="1"/>
</dbReference>
<feature type="domain" description="HTH arsR-type" evidence="5">
    <location>
        <begin position="30"/>
        <end position="126"/>
    </location>
</feature>
<proteinExistence type="predicted"/>
<feature type="compositionally biased region" description="Acidic residues" evidence="4">
    <location>
        <begin position="130"/>
        <end position="140"/>
    </location>
</feature>
<evidence type="ECO:0000259" key="5">
    <source>
        <dbReference type="PROSITE" id="PS50987"/>
    </source>
</evidence>
<keyword evidence="1" id="KW-0805">Transcription regulation</keyword>
<dbReference type="PANTHER" id="PTHR33154">
    <property type="entry name" value="TRANSCRIPTIONAL REGULATOR, ARSR FAMILY"/>
    <property type="match status" value="1"/>
</dbReference>
<evidence type="ECO:0000313" key="6">
    <source>
        <dbReference type="EMBL" id="UQS24823.1"/>
    </source>
</evidence>
<dbReference type="PANTHER" id="PTHR33154:SF18">
    <property type="entry name" value="ARSENICAL RESISTANCE OPERON REPRESSOR"/>
    <property type="match status" value="1"/>
</dbReference>